<sequence length="343" mass="37530">MAGATDQRRGQVLRAIIADYISLHEPVGSKALLERHHINVSSATIRNDMAVLESEGYITQRHASSGRVPTEKGYRAFVDSIHDVKPLSTPERRAIVTFLEEGVDLEDVLRRSVHLLAQLTRQAAVVQLPTLNTSRVKHCEVVALGPMRLLLVLITDTGRVDQRNVELAAPAAEEQVHRLRDLLNEALQNKTMAEASTSLAELADQVPPELHEHMLRAATVLRETLVDQPNDRLIMAGASNLTRIARDFPVGLPDVISALEEQVVMLKLMADLPDLGNVSVVIGEENEEKQLHVTSIVTSAYGNEEDGKLGGLGVVGPTYMDYPGTMSKVSAVARYVGRILQGE</sequence>
<keyword evidence="3 6" id="KW-0346">Stress response</keyword>
<accession>S5TL48</accession>
<dbReference type="Gene3D" id="3.30.390.60">
    <property type="entry name" value="Heat-inducible transcription repressor hrca homolog, domain 3"/>
    <property type="match status" value="1"/>
</dbReference>
<name>S5TL48_9CORY</name>
<feature type="domain" description="Heat-inducible transcription repressor HrcA C-terminal" evidence="7">
    <location>
        <begin position="106"/>
        <end position="326"/>
    </location>
</feature>
<dbReference type="InterPro" id="IPR036388">
    <property type="entry name" value="WH-like_DNA-bd_sf"/>
</dbReference>
<dbReference type="KEGG" id="cmd:B841_09755"/>
<keyword evidence="2 6" id="KW-0805">Transcription regulation</keyword>
<dbReference type="InterPro" id="IPR002571">
    <property type="entry name" value="HrcA"/>
</dbReference>
<keyword evidence="9" id="KW-1185">Reference proteome</keyword>
<dbReference type="OrthoDB" id="9783139at2"/>
<dbReference type="NCBIfam" id="TIGR00331">
    <property type="entry name" value="hrcA"/>
    <property type="match status" value="1"/>
</dbReference>
<dbReference type="GO" id="GO:0003677">
    <property type="term" value="F:DNA binding"/>
    <property type="evidence" value="ECO:0007669"/>
    <property type="project" value="InterPro"/>
</dbReference>
<dbReference type="Pfam" id="PF01628">
    <property type="entry name" value="HrcA"/>
    <property type="match status" value="1"/>
</dbReference>
<dbReference type="InterPro" id="IPR021153">
    <property type="entry name" value="HrcA_C"/>
</dbReference>
<protein>
    <recommendedName>
        <fullName evidence="6">Heat-inducible transcription repressor HrcA</fullName>
    </recommendedName>
</protein>
<dbReference type="SUPFAM" id="SSF46785">
    <property type="entry name" value="Winged helix' DNA-binding domain"/>
    <property type="match status" value="1"/>
</dbReference>
<dbReference type="FunFam" id="1.10.10.10:FF:000049">
    <property type="entry name" value="Heat-inducible transcription repressor HrcA"/>
    <property type="match status" value="1"/>
</dbReference>
<evidence type="ECO:0000256" key="6">
    <source>
        <dbReference type="HAMAP-Rule" id="MF_00081"/>
    </source>
</evidence>
<evidence type="ECO:0000256" key="1">
    <source>
        <dbReference type="ARBA" id="ARBA00022491"/>
    </source>
</evidence>
<dbReference type="EMBL" id="CP003924">
    <property type="protein sequence ID" value="AGS35423.1"/>
    <property type="molecule type" value="Genomic_DNA"/>
</dbReference>
<gene>
    <name evidence="6 8" type="primary">hrcA</name>
    <name evidence="8" type="ORF">B841_09755</name>
</gene>
<dbReference type="HOGENOM" id="CLU_050019_2_0_11"/>
<dbReference type="PANTHER" id="PTHR34824">
    <property type="entry name" value="HEAT-INDUCIBLE TRANSCRIPTION REPRESSOR HRCA"/>
    <property type="match status" value="1"/>
</dbReference>
<evidence type="ECO:0000259" key="7">
    <source>
        <dbReference type="Pfam" id="PF01628"/>
    </source>
</evidence>
<reference evidence="8 9" key="1">
    <citation type="submission" date="2012-11" db="EMBL/GenBank/DDBJ databases">
        <title>The complete genome sequence of Corynebacterium maris Coryn-1 (=DSM 45190).</title>
        <authorList>
            <person name="Schaffert L."/>
            <person name="Albersmeier A."/>
            <person name="Kalinowski J."/>
            <person name="Ruckert C."/>
        </authorList>
    </citation>
    <scope>NUCLEOTIDE SEQUENCE [LARGE SCALE GENOMIC DNA]</scope>
    <source>
        <strain evidence="9">Coryn-1</strain>
    </source>
</reference>
<comment type="function">
    <text evidence="5 6">Negative regulator of class I heat shock genes (grpE-dnaK-dnaJ and groELS operons). Prevents heat-shock induction of these operons.</text>
</comment>
<dbReference type="eggNOG" id="COG1420">
    <property type="taxonomic scope" value="Bacteria"/>
</dbReference>
<proteinExistence type="inferred from homology"/>
<dbReference type="InterPro" id="IPR023120">
    <property type="entry name" value="WHTH_transcript_rep_HrcA_IDD"/>
</dbReference>
<dbReference type="Gene3D" id="1.10.10.10">
    <property type="entry name" value="Winged helix-like DNA-binding domain superfamily/Winged helix DNA-binding domain"/>
    <property type="match status" value="1"/>
</dbReference>
<comment type="similarity">
    <text evidence="6">Belongs to the HrcA family.</text>
</comment>
<dbReference type="SUPFAM" id="SSF55781">
    <property type="entry name" value="GAF domain-like"/>
    <property type="match status" value="1"/>
</dbReference>
<keyword evidence="4 6" id="KW-0804">Transcription</keyword>
<evidence type="ECO:0000313" key="8">
    <source>
        <dbReference type="EMBL" id="AGS35423.1"/>
    </source>
</evidence>
<dbReference type="AlphaFoldDB" id="S5TL48"/>
<dbReference type="Proteomes" id="UP000015388">
    <property type="component" value="Chromosome"/>
</dbReference>
<dbReference type="GO" id="GO:0045892">
    <property type="term" value="P:negative regulation of DNA-templated transcription"/>
    <property type="evidence" value="ECO:0007669"/>
    <property type="project" value="UniProtKB-UniRule"/>
</dbReference>
<dbReference type="RefSeq" id="WP_020935356.1">
    <property type="nucleotide sequence ID" value="NC_021915.1"/>
</dbReference>
<dbReference type="STRING" id="1224163.B841_09755"/>
<evidence type="ECO:0000256" key="3">
    <source>
        <dbReference type="ARBA" id="ARBA00023016"/>
    </source>
</evidence>
<organism evidence="8 9">
    <name type="scientific">Corynebacterium maris DSM 45190</name>
    <dbReference type="NCBI Taxonomy" id="1224163"/>
    <lineage>
        <taxon>Bacteria</taxon>
        <taxon>Bacillati</taxon>
        <taxon>Actinomycetota</taxon>
        <taxon>Actinomycetes</taxon>
        <taxon>Mycobacteriales</taxon>
        <taxon>Corynebacteriaceae</taxon>
        <taxon>Corynebacterium</taxon>
    </lineage>
</organism>
<dbReference type="InterPro" id="IPR036390">
    <property type="entry name" value="WH_DNA-bd_sf"/>
</dbReference>
<keyword evidence="1 6" id="KW-0678">Repressor</keyword>
<dbReference type="InterPro" id="IPR029016">
    <property type="entry name" value="GAF-like_dom_sf"/>
</dbReference>
<dbReference type="PIRSF" id="PIRSF005485">
    <property type="entry name" value="HrcA"/>
    <property type="match status" value="1"/>
</dbReference>
<evidence type="ECO:0000256" key="2">
    <source>
        <dbReference type="ARBA" id="ARBA00023015"/>
    </source>
</evidence>
<evidence type="ECO:0000256" key="5">
    <source>
        <dbReference type="ARBA" id="ARBA00055319"/>
    </source>
</evidence>
<dbReference type="Gene3D" id="3.30.450.40">
    <property type="match status" value="1"/>
</dbReference>
<evidence type="ECO:0000256" key="4">
    <source>
        <dbReference type="ARBA" id="ARBA00023163"/>
    </source>
</evidence>
<evidence type="ECO:0000313" key="9">
    <source>
        <dbReference type="Proteomes" id="UP000015388"/>
    </source>
</evidence>
<dbReference type="HAMAP" id="MF_00081">
    <property type="entry name" value="HrcA"/>
    <property type="match status" value="1"/>
</dbReference>
<dbReference type="PATRIC" id="fig|1224163.3.peg.1965"/>
<dbReference type="PANTHER" id="PTHR34824:SF1">
    <property type="entry name" value="HEAT-INDUCIBLE TRANSCRIPTION REPRESSOR HRCA"/>
    <property type="match status" value="1"/>
</dbReference>